<dbReference type="SUPFAM" id="SSF57016">
    <property type="entry name" value="Plant lectins/antimicrobial peptides"/>
    <property type="match status" value="1"/>
</dbReference>
<dbReference type="InterPro" id="IPR050314">
    <property type="entry name" value="Glycosyl_Hydrlase_18"/>
</dbReference>
<feature type="disulfide bond" evidence="11">
    <location>
        <begin position="83"/>
        <end position="97"/>
    </location>
</feature>
<feature type="domain" description="GH18" evidence="16">
    <location>
        <begin position="120"/>
        <end position="479"/>
    </location>
</feature>
<comment type="similarity">
    <text evidence="2">Belongs to the glycosyl hydrolase 18 family. Chitinase class V subfamily.</text>
</comment>
<keyword evidence="11" id="KW-1015">Disulfide bond</keyword>
<dbReference type="Gene3D" id="3.30.60.10">
    <property type="entry name" value="Endochitinase-like"/>
    <property type="match status" value="1"/>
</dbReference>
<dbReference type="RefSeq" id="XP_070892096.1">
    <property type="nucleotide sequence ID" value="XM_071043786.1"/>
</dbReference>
<feature type="compositionally biased region" description="Low complexity" evidence="13">
    <location>
        <begin position="935"/>
        <end position="955"/>
    </location>
</feature>
<dbReference type="SUPFAM" id="SSF51445">
    <property type="entry name" value="(Trans)glycosidases"/>
    <property type="match status" value="1"/>
</dbReference>
<evidence type="ECO:0000256" key="2">
    <source>
        <dbReference type="ARBA" id="ARBA00008682"/>
    </source>
</evidence>
<keyword evidence="10" id="KW-0624">Polysaccharide degradation</keyword>
<accession>A0ABR4J8R7</accession>
<dbReference type="SUPFAM" id="SSF54556">
    <property type="entry name" value="Chitinase insertion domain"/>
    <property type="match status" value="1"/>
</dbReference>
<dbReference type="PANTHER" id="PTHR11177:SF402">
    <property type="entry name" value="CHITINASE"/>
    <property type="match status" value="1"/>
</dbReference>
<evidence type="ECO:0000256" key="7">
    <source>
        <dbReference type="ARBA" id="ARBA00023026"/>
    </source>
</evidence>
<evidence type="ECO:0000313" key="18">
    <source>
        <dbReference type="Proteomes" id="UP001610444"/>
    </source>
</evidence>
<feature type="domain" description="Chitin-binding type-1" evidence="15">
    <location>
        <begin position="64"/>
        <end position="107"/>
    </location>
</feature>
<evidence type="ECO:0000256" key="12">
    <source>
        <dbReference type="RuleBase" id="RU000489"/>
    </source>
</evidence>
<keyword evidence="6" id="KW-0146">Chitin degradation</keyword>
<evidence type="ECO:0000256" key="5">
    <source>
        <dbReference type="ARBA" id="ARBA00022801"/>
    </source>
</evidence>
<dbReference type="Proteomes" id="UP001610444">
    <property type="component" value="Unassembled WGS sequence"/>
</dbReference>
<keyword evidence="5 12" id="KW-0378">Hydrolase</keyword>
<proteinExistence type="inferred from homology"/>
<evidence type="ECO:0000256" key="4">
    <source>
        <dbReference type="ARBA" id="ARBA00022669"/>
    </source>
</evidence>
<reference evidence="17 18" key="1">
    <citation type="submission" date="2024-07" db="EMBL/GenBank/DDBJ databases">
        <title>Section-level genome sequencing and comparative genomics of Aspergillus sections Usti and Cavernicolus.</title>
        <authorList>
            <consortium name="Lawrence Berkeley National Laboratory"/>
            <person name="Nybo J.L."/>
            <person name="Vesth T.C."/>
            <person name="Theobald S."/>
            <person name="Frisvad J.C."/>
            <person name="Larsen T.O."/>
            <person name="Kjaerboelling I."/>
            <person name="Rothschild-Mancinelli K."/>
            <person name="Lyhne E.K."/>
            <person name="Kogle M.E."/>
            <person name="Barry K."/>
            <person name="Clum A."/>
            <person name="Na H."/>
            <person name="Ledsgaard L."/>
            <person name="Lin J."/>
            <person name="Lipzen A."/>
            <person name="Kuo A."/>
            <person name="Riley R."/>
            <person name="Mondo S."/>
            <person name="LaButti K."/>
            <person name="Haridas S."/>
            <person name="Pangalinan J."/>
            <person name="Salamov A.A."/>
            <person name="Simmons B.A."/>
            <person name="Magnuson J.K."/>
            <person name="Chen J."/>
            <person name="Drula E."/>
            <person name="Henrissat B."/>
            <person name="Wiebenga A."/>
            <person name="Lubbers R.J."/>
            <person name="Gomes A.C."/>
            <person name="Macurrencykelacurrency M.R."/>
            <person name="Stajich J."/>
            <person name="Grigoriev I.V."/>
            <person name="Mortensen U.H."/>
            <person name="De vries R.P."/>
            <person name="Baker S.E."/>
            <person name="Andersen M.R."/>
        </authorList>
    </citation>
    <scope>NUCLEOTIDE SEQUENCE [LARGE SCALE GENOMIC DNA]</scope>
    <source>
        <strain evidence="17 18">CBS 756.74</strain>
    </source>
</reference>
<dbReference type="GeneID" id="98158950"/>
<keyword evidence="9 12" id="KW-0326">Glycosidase</keyword>
<dbReference type="SMART" id="SM00636">
    <property type="entry name" value="Glyco_18"/>
    <property type="match status" value="1"/>
</dbReference>
<feature type="disulfide bond" evidence="11">
    <location>
        <begin position="78"/>
        <end position="90"/>
    </location>
</feature>
<dbReference type="InterPro" id="IPR036861">
    <property type="entry name" value="Endochitinase-like_sf"/>
</dbReference>
<dbReference type="InterPro" id="IPR018371">
    <property type="entry name" value="Chitin-binding_1_CS"/>
</dbReference>
<evidence type="ECO:0000256" key="13">
    <source>
        <dbReference type="SAM" id="MobiDB-lite"/>
    </source>
</evidence>
<feature type="signal peptide" evidence="14">
    <location>
        <begin position="1"/>
        <end position="21"/>
    </location>
</feature>
<evidence type="ECO:0000259" key="16">
    <source>
        <dbReference type="PROSITE" id="PS51910"/>
    </source>
</evidence>
<dbReference type="PROSITE" id="PS51910">
    <property type="entry name" value="GH18_2"/>
    <property type="match status" value="1"/>
</dbReference>
<evidence type="ECO:0000256" key="3">
    <source>
        <dbReference type="ARBA" id="ARBA00012729"/>
    </source>
</evidence>
<comment type="caution">
    <text evidence="11">Lacks conserved residue(s) required for the propagation of feature annotation.</text>
</comment>
<evidence type="ECO:0000256" key="6">
    <source>
        <dbReference type="ARBA" id="ARBA00023024"/>
    </source>
</evidence>
<dbReference type="InterPro" id="IPR011583">
    <property type="entry name" value="Chitinase_II/V-like_cat"/>
</dbReference>
<evidence type="ECO:0000256" key="11">
    <source>
        <dbReference type="PROSITE-ProRule" id="PRU00261"/>
    </source>
</evidence>
<evidence type="ECO:0000256" key="14">
    <source>
        <dbReference type="SAM" id="SignalP"/>
    </source>
</evidence>
<dbReference type="PROSITE" id="PS50941">
    <property type="entry name" value="CHIT_BIND_I_2"/>
    <property type="match status" value="1"/>
</dbReference>
<gene>
    <name evidence="17" type="ORF">BJX68DRAFT_259914</name>
</gene>
<keyword evidence="8" id="KW-0119">Carbohydrate metabolism</keyword>
<dbReference type="Pfam" id="PF00187">
    <property type="entry name" value="Chitin_bind_1"/>
    <property type="match status" value="1"/>
</dbReference>
<keyword evidence="14" id="KW-0732">Signal</keyword>
<protein>
    <recommendedName>
        <fullName evidence="3">chitinase</fullName>
        <ecNumber evidence="3">3.2.1.14</ecNumber>
    </recommendedName>
</protein>
<feature type="chain" id="PRO_5046893687" description="chitinase" evidence="14">
    <location>
        <begin position="22"/>
        <end position="1009"/>
    </location>
</feature>
<dbReference type="Pfam" id="PF00704">
    <property type="entry name" value="Glyco_hydro_18"/>
    <property type="match status" value="1"/>
</dbReference>
<name>A0ABR4J8R7_9EURO</name>
<dbReference type="InterPro" id="IPR029070">
    <property type="entry name" value="Chitinase_insertion_sf"/>
</dbReference>
<evidence type="ECO:0000256" key="10">
    <source>
        <dbReference type="ARBA" id="ARBA00023326"/>
    </source>
</evidence>
<keyword evidence="7" id="KW-0843">Virulence</keyword>
<dbReference type="InterPro" id="IPR001223">
    <property type="entry name" value="Glyco_hydro18_cat"/>
</dbReference>
<evidence type="ECO:0000256" key="9">
    <source>
        <dbReference type="ARBA" id="ARBA00023295"/>
    </source>
</evidence>
<organism evidence="17 18">
    <name type="scientific">Aspergillus pseudodeflectus</name>
    <dbReference type="NCBI Taxonomy" id="176178"/>
    <lineage>
        <taxon>Eukaryota</taxon>
        <taxon>Fungi</taxon>
        <taxon>Dikarya</taxon>
        <taxon>Ascomycota</taxon>
        <taxon>Pezizomycotina</taxon>
        <taxon>Eurotiomycetes</taxon>
        <taxon>Eurotiomycetidae</taxon>
        <taxon>Eurotiales</taxon>
        <taxon>Aspergillaceae</taxon>
        <taxon>Aspergillus</taxon>
        <taxon>Aspergillus subgen. Nidulantes</taxon>
    </lineage>
</organism>
<keyword evidence="18" id="KW-1185">Reference proteome</keyword>
<dbReference type="Gene3D" id="3.10.50.10">
    <property type="match status" value="1"/>
</dbReference>
<evidence type="ECO:0000256" key="8">
    <source>
        <dbReference type="ARBA" id="ARBA00023277"/>
    </source>
</evidence>
<feature type="disulfide bond" evidence="11">
    <location>
        <begin position="101"/>
        <end position="105"/>
    </location>
</feature>
<evidence type="ECO:0000256" key="1">
    <source>
        <dbReference type="ARBA" id="ARBA00000822"/>
    </source>
</evidence>
<comment type="caution">
    <text evidence="17">The sequence shown here is derived from an EMBL/GenBank/DDBJ whole genome shotgun (WGS) entry which is preliminary data.</text>
</comment>
<evidence type="ECO:0000259" key="15">
    <source>
        <dbReference type="PROSITE" id="PS50941"/>
    </source>
</evidence>
<dbReference type="InterPro" id="IPR001002">
    <property type="entry name" value="Chitin-bd_1"/>
</dbReference>
<dbReference type="PROSITE" id="PS00026">
    <property type="entry name" value="CHIT_BIND_I_1"/>
    <property type="match status" value="1"/>
</dbReference>
<comment type="catalytic activity">
    <reaction evidence="1">
        <text>Random endo-hydrolysis of N-acetyl-beta-D-glucosaminide (1-&gt;4)-beta-linkages in chitin and chitodextrins.</text>
        <dbReference type="EC" id="3.2.1.14"/>
    </reaction>
</comment>
<dbReference type="EMBL" id="JBFXLR010000115">
    <property type="protein sequence ID" value="KAL2836446.1"/>
    <property type="molecule type" value="Genomic_DNA"/>
</dbReference>
<feature type="region of interest" description="Disordered" evidence="13">
    <location>
        <begin position="932"/>
        <end position="955"/>
    </location>
</feature>
<dbReference type="InterPro" id="IPR017853">
    <property type="entry name" value="GH"/>
</dbReference>
<dbReference type="PROSITE" id="PS01095">
    <property type="entry name" value="GH18_1"/>
    <property type="match status" value="1"/>
</dbReference>
<dbReference type="InterPro" id="IPR001579">
    <property type="entry name" value="Glyco_hydro_18_chit_AS"/>
</dbReference>
<keyword evidence="4 11" id="KW-0147">Chitin-binding</keyword>
<evidence type="ECO:0000313" key="17">
    <source>
        <dbReference type="EMBL" id="KAL2836446.1"/>
    </source>
</evidence>
<sequence>MFSLRLTELALLLLFPRLLLAQNGTGTCSQDASCYQGCCSKEGFCGFGPDFCGDDVCISNCDAMAECGEYAPAGSELCPLNVCCSEFGFCGTTADFCGGGCQNGCGPVQRPSCSGTSSDERYIGYYESWSRNRRCDVVLPSDINVKPWTHLYYSFALIDPSTSKITTMNSWDEDYYVEFNALKGRKSGLKTYISVGGWDAGGKVFSNMARFPGTRKAFITSSIEFMEKHGFDGIDIDWEYPAAEDREGTAADTKNLVTLMKELYTACADKYGVTVTLPASYWYLKGFDLPGMAPYVDLFNVMAYDIHGTWDGDSQWTEAVVNPHTNLTEVADGLDLIWRNHIDPAKILLGIGFYGRSFTLADTSCTTPGCPFADSSGLGSNSGGANPGRCTGTSGILSNYEIARVLDQYSPDVHYDAEAGVKWITWNNDQWVGYDDAQTLLQKRDFANSLCLGGTFAWALDLGGPGTMSDLANLDPDAGMEGADPKGGDSGSGNVLIGHDIYSEEWPTISCIPPCNFIFPPLTLSTPTTISFEPYTTSLEVAWQTVTVITLENGGLSTSTGYSRTVHTTTLTFPPVTTTAIPAWNWNVTGDTAEDIPFDPVYRLSSSVLPPPFQITNPVNPDLTTPGVPPTPVVRSVTPPPYPWSTNSNDRNPFPTVSFTSGPPGPLCTSRCGRRCNLFCSGPCSHDCIDGGNDFNDPHDPDPPGKPGCRGPDCEGGECKGELCMYVGCDGDDCDSGSGICTGDDCHPVGCSGSDCGRDGHCSGGSCITAGCVGSGCNGSGFCFGFHCFSFGCLGIGCGSNHRCTGPGCDIVTCSGKNCLYGVCTGKGCQPGDHEDGCDSGQSAKQCTVMVSTSRFAVNGGISTATKTSTLCQTITACGAEPTTATTTIKDEGRTITQTEYLFHPVQTGTAIWDALAADIMSTMSSWHSDNFGGTTKPTTTTKPPSTTATTSRPPAATTAAGFACIEIVKGDSVLVGDRPTLVACYHLVKLSASIDHIRPGESGSCCSC</sequence>
<dbReference type="PANTHER" id="PTHR11177">
    <property type="entry name" value="CHITINASE"/>
    <property type="match status" value="1"/>
</dbReference>
<dbReference type="SMART" id="SM00270">
    <property type="entry name" value="ChtBD1"/>
    <property type="match status" value="2"/>
</dbReference>
<dbReference type="EC" id="3.2.1.14" evidence="3"/>
<dbReference type="Gene3D" id="3.20.20.80">
    <property type="entry name" value="Glycosidases"/>
    <property type="match status" value="1"/>
</dbReference>